<evidence type="ECO:0000256" key="5">
    <source>
        <dbReference type="ARBA" id="ARBA00023136"/>
    </source>
</evidence>
<feature type="transmembrane region" description="Helical" evidence="6">
    <location>
        <begin position="742"/>
        <end position="764"/>
    </location>
</feature>
<comment type="caution">
    <text evidence="8">The sequence shown here is derived from an EMBL/GenBank/DDBJ whole genome shotgun (WGS) entry which is preliminary data.</text>
</comment>
<feature type="transmembrane region" description="Helical" evidence="6">
    <location>
        <begin position="410"/>
        <end position="428"/>
    </location>
</feature>
<dbReference type="SUPFAM" id="SSF82866">
    <property type="entry name" value="Multidrug efflux transporter AcrB transmembrane domain"/>
    <property type="match status" value="2"/>
</dbReference>
<evidence type="ECO:0000313" key="9">
    <source>
        <dbReference type="Proteomes" id="UP000254771"/>
    </source>
</evidence>
<reference evidence="8 9" key="1">
    <citation type="journal article" date="2018" name="ISME J.">
        <title>Endosymbiont genomes yield clues of tubeworm success.</title>
        <authorList>
            <person name="Li Y."/>
            <person name="Liles M.R."/>
            <person name="Halanych K.M."/>
        </authorList>
    </citation>
    <scope>NUCLEOTIDE SEQUENCE [LARGE SCALE GENOMIC DNA]</scope>
    <source>
        <strain evidence="8">A1462</strain>
    </source>
</reference>
<evidence type="ECO:0000259" key="7">
    <source>
        <dbReference type="Pfam" id="PF03176"/>
    </source>
</evidence>
<feature type="transmembrane region" description="Helical" evidence="6">
    <location>
        <begin position="357"/>
        <end position="379"/>
    </location>
</feature>
<dbReference type="InterPro" id="IPR050545">
    <property type="entry name" value="Mycobact_MmpL"/>
</dbReference>
<dbReference type="Proteomes" id="UP000254771">
    <property type="component" value="Unassembled WGS sequence"/>
</dbReference>
<dbReference type="InterPro" id="IPR004869">
    <property type="entry name" value="MMPL_dom"/>
</dbReference>
<dbReference type="PANTHER" id="PTHR33406:SF13">
    <property type="entry name" value="MEMBRANE PROTEIN YDFJ"/>
    <property type="match status" value="1"/>
</dbReference>
<feature type="transmembrane region" description="Helical" evidence="6">
    <location>
        <begin position="293"/>
        <end position="312"/>
    </location>
</feature>
<organism evidence="8 9">
    <name type="scientific">endosymbiont of Escarpia spicata</name>
    <dbReference type="NCBI Taxonomy" id="2200908"/>
    <lineage>
        <taxon>Bacteria</taxon>
        <taxon>Pseudomonadati</taxon>
        <taxon>Pseudomonadota</taxon>
        <taxon>Gammaproteobacteria</taxon>
        <taxon>sulfur-oxidizing symbionts</taxon>
    </lineage>
</organism>
<name>A0A370DTI4_9GAMM</name>
<keyword evidence="4 6" id="KW-1133">Transmembrane helix</keyword>
<accession>A0A370DTI4</accession>
<dbReference type="AlphaFoldDB" id="A0A370DTI4"/>
<protein>
    <recommendedName>
        <fullName evidence="7">Membrane transport protein MMPL domain-containing protein</fullName>
    </recommendedName>
</protein>
<dbReference type="GO" id="GO:0005886">
    <property type="term" value="C:plasma membrane"/>
    <property type="evidence" value="ECO:0007669"/>
    <property type="project" value="UniProtKB-SubCell"/>
</dbReference>
<feature type="transmembrane region" description="Helical" evidence="6">
    <location>
        <begin position="631"/>
        <end position="649"/>
    </location>
</feature>
<comment type="subcellular location">
    <subcellularLocation>
        <location evidence="1">Cell membrane</location>
        <topology evidence="1">Multi-pass membrane protein</topology>
    </subcellularLocation>
</comment>
<sequence length="770" mass="84524">MNPAAKKNGLIWLLLVIASVWIIVTAPPLENDMGQFLPSAVTPQQALLLDEISQGTGSRLFLLAVSGGEPAHLDETSRALKQKLSKTSHFQQVLNGESLIDEKTRQLLFDYRYLLIKTEITQETLHNALQKRLRELTSPVGMPGRRYLPNDPTAASREILTRWASNNGAVETRGIWRSPDNSQILLMLQSNYPATALEQQATAIESIRRAFDTLPDHERLKLTITGPPYFGVESRRIIRQEARSMSLYASIGVALLLLFSFRSLRLLLLAALPLASGVLAGTATVLLTFNGMHAITLAFGITLIGVAVDYPIHLFTHLRHGERGEEAMQRIWPILRLGLITTTLGFSALLLTDFGGLAQLGAFAVAGLFAAALVTRYLLPTLTPESVQSNPFERPVRWLFSAQSPTRRRWAIPLVILVLSGLTLLLSSEQLWEHDLRRLSPISAETREQDQQLRQQLGEADAGRLLIISGTSAEDVLQQSEQLESLLEHAVKKGLLSRFDLPSRLLPSHRIQLENRNLLPDRNSLQKDLAQAVAGMPFKAGLFTPFLDDVAKARKRAPLSFEQLESSPLGLRLSAQLQRKPDGRWRGLVPLTGVSDEPALEQLVERADISIAYLNLHRDTSELVGSYRDEALRLAGLGGVVILFVLLFALRNLSQLVRVTLPVVTAVLTTAALLAFLGEQLSLFHIAALLLVLGIGLDYALFVTYTPTSDPAFPATLSSLLICNLSTLLVFGLLAATSVPVLSAIGLTVLTGAVFSLIFSVSMVHNETHP</sequence>
<evidence type="ECO:0000256" key="4">
    <source>
        <dbReference type="ARBA" id="ARBA00022989"/>
    </source>
</evidence>
<keyword evidence="3 6" id="KW-0812">Transmembrane</keyword>
<dbReference type="Pfam" id="PF03176">
    <property type="entry name" value="MMPL"/>
    <property type="match status" value="1"/>
</dbReference>
<dbReference type="PANTHER" id="PTHR33406">
    <property type="entry name" value="MEMBRANE PROTEIN MJ1562-RELATED"/>
    <property type="match status" value="1"/>
</dbReference>
<proteinExistence type="predicted"/>
<keyword evidence="5 6" id="KW-0472">Membrane</keyword>
<evidence type="ECO:0000256" key="3">
    <source>
        <dbReference type="ARBA" id="ARBA00022692"/>
    </source>
</evidence>
<feature type="transmembrane region" description="Helical" evidence="6">
    <location>
        <begin position="333"/>
        <end position="351"/>
    </location>
</feature>
<feature type="domain" description="Membrane transport protein MMPL" evidence="7">
    <location>
        <begin position="166"/>
        <end position="383"/>
    </location>
</feature>
<feature type="transmembrane region" description="Helical" evidence="6">
    <location>
        <begin position="656"/>
        <end position="677"/>
    </location>
</feature>
<gene>
    <name evidence="8" type="ORF">DIZ78_00830</name>
</gene>
<feature type="transmembrane region" description="Helical" evidence="6">
    <location>
        <begin position="245"/>
        <end position="261"/>
    </location>
</feature>
<dbReference type="Gene3D" id="1.20.1640.10">
    <property type="entry name" value="Multidrug efflux transporter AcrB transmembrane domain"/>
    <property type="match status" value="2"/>
</dbReference>
<evidence type="ECO:0000256" key="2">
    <source>
        <dbReference type="ARBA" id="ARBA00022475"/>
    </source>
</evidence>
<feature type="transmembrane region" description="Helical" evidence="6">
    <location>
        <begin position="266"/>
        <end position="287"/>
    </location>
</feature>
<keyword evidence="9" id="KW-1185">Reference proteome</keyword>
<evidence type="ECO:0000256" key="1">
    <source>
        <dbReference type="ARBA" id="ARBA00004651"/>
    </source>
</evidence>
<feature type="transmembrane region" description="Helical" evidence="6">
    <location>
        <begin position="683"/>
        <end position="705"/>
    </location>
</feature>
<keyword evidence="2" id="KW-1003">Cell membrane</keyword>
<evidence type="ECO:0000313" key="8">
    <source>
        <dbReference type="EMBL" id="RDH88511.1"/>
    </source>
</evidence>
<feature type="transmembrane region" description="Helical" evidence="6">
    <location>
        <begin position="717"/>
        <end position="736"/>
    </location>
</feature>
<evidence type="ECO:0000256" key="6">
    <source>
        <dbReference type="SAM" id="Phobius"/>
    </source>
</evidence>
<dbReference type="EMBL" id="QFXE01000001">
    <property type="protein sequence ID" value="RDH88511.1"/>
    <property type="molecule type" value="Genomic_DNA"/>
</dbReference>